<evidence type="ECO:0008006" key="4">
    <source>
        <dbReference type="Google" id="ProtNLM"/>
    </source>
</evidence>
<dbReference type="Proteomes" id="UP000027616">
    <property type="component" value="Chromosome I"/>
</dbReference>
<dbReference type="Gene3D" id="6.10.140.910">
    <property type="match status" value="1"/>
</dbReference>
<gene>
    <name evidence="2" type="ORF">BN938_2934</name>
</gene>
<keyword evidence="1" id="KW-0175">Coiled coil</keyword>
<reference evidence="2 3" key="1">
    <citation type="journal article" date="2015" name="Genome Announc.">
        <title>Complete Genome Sequence of the Novel Leech Symbiont Mucinivorans hirudinis M3T.</title>
        <authorList>
            <person name="Nelson M.C."/>
            <person name="Bomar L."/>
            <person name="Graf J."/>
        </authorList>
    </citation>
    <scope>NUCLEOTIDE SEQUENCE [LARGE SCALE GENOMIC DNA]</scope>
    <source>
        <strain evidence="3">M3</strain>
    </source>
</reference>
<sequence length="771" mass="87555">MWKLNKIEARNLCAFREIDYTLNQGVTTLIFGDNRDNESQRSNGSGKSALLECIAIGITGSPLRKIKNEEIINDAADECYVRLEFFNSSCNEVFAVERELYRKGASVVHCSIERDGKLVDTDEAVQHSVDAYTKYILEKLGITRDELFNNFILSKHRYEDFLSCSDKDKKEIINRFSNGIVVDEAIERVCQDMEPIADELKAVELDFASLEGRTQMLIEQIDKEENGKEERNRNKAERIRGIEQTIAEKRESLRMLGVQIDANADVLVVLDTADKEVQLFEHSEESLEVCLNGIEMLLKPFGKLTDWNNVLKTKTDELTQVQSEQVALFDEVADVDVKVKQQQTVCDKLKSEHTEFMTTATAKSESYKKQLADLEKEMQEANQLCTSLLEKRRTHSSAIELLKNKIAGAITCPKCQFEFVASDSSFDVTQGEKELERLQIEAEQTTQKRTETEKTIVFIEQDQKEIQQASRQLNTDNSDWLAKVDNAEKELQTLNFKLESLQRKGKQLTEKIATIQKEIENTRRKMFDQAFEIIDSATASRKREIKILREDMAAAESSIETLYTTIGEINNSSPDEVIQSLRESLKEVRSRSAQTLKNKEVVQQRLNRLQEQEQRFAQFRTYLANTKIEALATITNEFLENIGSDLRIRFSGYTVLKTGKVREKISISILRDGIDCGSFGKLSAGESCRINLATILAMQKLVNSNCEGEKGLDLIVLDEILEAVDEQGLANMFEALNKLNISALVVSHGNTSEAYPNTLVIRKENGKSRIV</sequence>
<dbReference type="STRING" id="1433126.BN938_2934"/>
<dbReference type="EMBL" id="HG934468">
    <property type="protein sequence ID" value="CDN32999.1"/>
    <property type="molecule type" value="Genomic_DNA"/>
</dbReference>
<dbReference type="PANTHER" id="PTHR32114:SF2">
    <property type="entry name" value="ABC TRANSPORTER ABCH.3"/>
    <property type="match status" value="1"/>
</dbReference>
<evidence type="ECO:0000313" key="3">
    <source>
        <dbReference type="Proteomes" id="UP000027616"/>
    </source>
</evidence>
<name>A0A060RET3_9BACT</name>
<dbReference type="Gene3D" id="3.40.50.300">
    <property type="entry name" value="P-loop containing nucleotide triphosphate hydrolases"/>
    <property type="match status" value="2"/>
</dbReference>
<dbReference type="KEGG" id="rbc:BN938_2934"/>
<evidence type="ECO:0000256" key="1">
    <source>
        <dbReference type="SAM" id="Coils"/>
    </source>
</evidence>
<feature type="coiled-coil region" evidence="1">
    <location>
        <begin position="428"/>
        <end position="525"/>
    </location>
</feature>
<feature type="coiled-coil region" evidence="1">
    <location>
        <begin position="357"/>
        <end position="391"/>
    </location>
</feature>
<organism evidence="2 3">
    <name type="scientific">Mucinivorans hirudinis</name>
    <dbReference type="NCBI Taxonomy" id="1433126"/>
    <lineage>
        <taxon>Bacteria</taxon>
        <taxon>Pseudomonadati</taxon>
        <taxon>Bacteroidota</taxon>
        <taxon>Bacteroidia</taxon>
        <taxon>Bacteroidales</taxon>
        <taxon>Rikenellaceae</taxon>
        <taxon>Mucinivorans</taxon>
    </lineage>
</organism>
<dbReference type="SUPFAM" id="SSF52540">
    <property type="entry name" value="P-loop containing nucleoside triphosphate hydrolases"/>
    <property type="match status" value="1"/>
</dbReference>
<dbReference type="PATRIC" id="fig|1433126.3.peg.2904"/>
<dbReference type="InterPro" id="IPR027417">
    <property type="entry name" value="P-loop_NTPase"/>
</dbReference>
<accession>A0A060RET3</accession>
<dbReference type="AlphaFoldDB" id="A0A060RET3"/>
<proteinExistence type="predicted"/>
<protein>
    <recommendedName>
        <fullName evidence="4">Exonuclease SbcC</fullName>
    </recommendedName>
</protein>
<dbReference type="HOGENOM" id="CLU_361195_0_0_10"/>
<keyword evidence="3" id="KW-1185">Reference proteome</keyword>
<dbReference type="PANTHER" id="PTHR32114">
    <property type="entry name" value="ABC TRANSPORTER ABCH.3"/>
    <property type="match status" value="1"/>
</dbReference>
<dbReference type="eggNOG" id="COG0419">
    <property type="taxonomic scope" value="Bacteria"/>
</dbReference>
<dbReference type="OrthoDB" id="1006966at2"/>
<evidence type="ECO:0000313" key="2">
    <source>
        <dbReference type="EMBL" id="CDN32999.1"/>
    </source>
</evidence>